<dbReference type="Proteomes" id="UP000269148">
    <property type="component" value="Unassembled WGS sequence"/>
</dbReference>
<feature type="chain" id="PRO_5018248044" description="F5/8 type C domain-containing protein" evidence="6">
    <location>
        <begin position="27"/>
        <end position="660"/>
    </location>
</feature>
<proteinExistence type="inferred from homology"/>
<dbReference type="GO" id="GO:0006680">
    <property type="term" value="P:glucosylceramide catabolic process"/>
    <property type="evidence" value="ECO:0007669"/>
    <property type="project" value="TreeGrafter"/>
</dbReference>
<dbReference type="GO" id="GO:0004348">
    <property type="term" value="F:glucosylceramidase activity"/>
    <property type="evidence" value="ECO:0007669"/>
    <property type="project" value="InterPro"/>
</dbReference>
<dbReference type="STRING" id="1346.BMF34_08750"/>
<keyword evidence="2 6" id="KW-0732">Signal</keyword>
<reference evidence="8 9" key="1">
    <citation type="submission" date="2018-06" db="EMBL/GenBank/DDBJ databases">
        <title>Mutators as drivers of adaptation in pathogenic bacteria and a risk factor for host jumps and vaccine escape.</title>
        <authorList>
            <person name="Barnes A.C."/>
            <person name="Silayeva O."/>
        </authorList>
    </citation>
    <scope>NUCLEOTIDE SEQUENCE [LARGE SCALE GENOMIC DNA]</scope>
    <source>
        <strain evidence="8 9">QMA0445</strain>
    </source>
</reference>
<dbReference type="Gene3D" id="2.60.120.260">
    <property type="entry name" value="Galactose-binding domain-like"/>
    <property type="match status" value="1"/>
</dbReference>
<feature type="domain" description="F5/8 type C" evidence="7">
    <location>
        <begin position="514"/>
        <end position="656"/>
    </location>
</feature>
<dbReference type="InterPro" id="IPR033452">
    <property type="entry name" value="GH30_C"/>
</dbReference>
<feature type="signal peptide" evidence="6">
    <location>
        <begin position="1"/>
        <end position="26"/>
    </location>
</feature>
<dbReference type="AlphaFoldDB" id="A0A3L8GF93"/>
<dbReference type="Gene3D" id="3.20.20.80">
    <property type="entry name" value="Glycosidases"/>
    <property type="match status" value="1"/>
</dbReference>
<comment type="similarity">
    <text evidence="1 4">Belongs to the glycosyl hydrolase 30 family.</text>
</comment>
<evidence type="ECO:0000256" key="6">
    <source>
        <dbReference type="SAM" id="SignalP"/>
    </source>
</evidence>
<dbReference type="SUPFAM" id="SSF49785">
    <property type="entry name" value="Galactose-binding domain-like"/>
    <property type="match status" value="1"/>
</dbReference>
<dbReference type="InterPro" id="IPR001139">
    <property type="entry name" value="Glyco_hydro_30"/>
</dbReference>
<evidence type="ECO:0000256" key="5">
    <source>
        <dbReference type="SAM" id="MobiDB-lite"/>
    </source>
</evidence>
<gene>
    <name evidence="8" type="ORF">DIY07_08855</name>
</gene>
<dbReference type="PANTHER" id="PTHR11069:SF23">
    <property type="entry name" value="LYSOSOMAL ACID GLUCOSYLCERAMIDASE"/>
    <property type="match status" value="1"/>
</dbReference>
<name>A0A3L8GF93_STRIN</name>
<evidence type="ECO:0000313" key="9">
    <source>
        <dbReference type="Proteomes" id="UP000269148"/>
    </source>
</evidence>
<evidence type="ECO:0000256" key="1">
    <source>
        <dbReference type="ARBA" id="ARBA00005382"/>
    </source>
</evidence>
<evidence type="ECO:0000256" key="2">
    <source>
        <dbReference type="ARBA" id="ARBA00022729"/>
    </source>
</evidence>
<dbReference type="PRINTS" id="PR00843">
    <property type="entry name" value="GLHYDRLASE30"/>
</dbReference>
<dbReference type="Pfam" id="PF17189">
    <property type="entry name" value="Glyco_hydro_30C"/>
    <property type="match status" value="1"/>
</dbReference>
<evidence type="ECO:0000313" key="8">
    <source>
        <dbReference type="EMBL" id="RLU55287.1"/>
    </source>
</evidence>
<dbReference type="RefSeq" id="WP_121792092.1">
    <property type="nucleotide sequence ID" value="NZ_QLQC01000078.1"/>
</dbReference>
<evidence type="ECO:0000256" key="3">
    <source>
        <dbReference type="ARBA" id="ARBA00022801"/>
    </source>
</evidence>
<protein>
    <recommendedName>
        <fullName evidence="7">F5/8 type C domain-containing protein</fullName>
    </recommendedName>
</protein>
<dbReference type="SUPFAM" id="SSF51445">
    <property type="entry name" value="(Trans)glycosidases"/>
    <property type="match status" value="1"/>
</dbReference>
<dbReference type="PROSITE" id="PS50022">
    <property type="entry name" value="FA58C_3"/>
    <property type="match status" value="1"/>
</dbReference>
<dbReference type="InterPro" id="IPR033453">
    <property type="entry name" value="Glyco_hydro_30_TIM-barrel"/>
</dbReference>
<dbReference type="GO" id="GO:0016020">
    <property type="term" value="C:membrane"/>
    <property type="evidence" value="ECO:0007669"/>
    <property type="project" value="GOC"/>
</dbReference>
<feature type="region of interest" description="Disordered" evidence="5">
    <location>
        <begin position="503"/>
        <end position="526"/>
    </location>
</feature>
<evidence type="ECO:0000256" key="4">
    <source>
        <dbReference type="RuleBase" id="RU361188"/>
    </source>
</evidence>
<dbReference type="EMBL" id="QLQD01000075">
    <property type="protein sequence ID" value="RLU55287.1"/>
    <property type="molecule type" value="Genomic_DNA"/>
</dbReference>
<dbReference type="OrthoDB" id="9806701at2"/>
<dbReference type="PANTHER" id="PTHR11069">
    <property type="entry name" value="GLUCOSYLCERAMIDASE"/>
    <property type="match status" value="1"/>
</dbReference>
<keyword evidence="3 4" id="KW-0378">Hydrolase</keyword>
<organism evidence="8 9">
    <name type="scientific">Streptococcus iniae</name>
    <name type="common">Streptococcus shiloi</name>
    <dbReference type="NCBI Taxonomy" id="1346"/>
    <lineage>
        <taxon>Bacteria</taxon>
        <taxon>Bacillati</taxon>
        <taxon>Bacillota</taxon>
        <taxon>Bacilli</taxon>
        <taxon>Lactobacillales</taxon>
        <taxon>Streptococcaceae</taxon>
        <taxon>Streptococcus</taxon>
    </lineage>
</organism>
<dbReference type="InterPro" id="IPR017853">
    <property type="entry name" value="GH"/>
</dbReference>
<accession>A0A3L8GF93</accession>
<dbReference type="InterPro" id="IPR008979">
    <property type="entry name" value="Galactose-bd-like_sf"/>
</dbReference>
<sequence length="660" mass="74688">MKWLNSFLVATLLLQSVSLGVVGVQADEKTAFSEIEVHVTQKGVYNDQKMDSLTFRPLTEALSGQTVRIYPDNTRQEFLGLGGAMTESSAYNIAGLTEEQQNAIYQAYFSEEGAHYSLLRSSIGSADFSIKSYSYDDTESPDPNLEHFSIADDHDFVIPAIKRAQSYRSDLKLIAAPWAPPAWMKKSGVRRGQTGTAAVNLIDNSLKPEYYDSYAHYFVKYLQAYAKEGIPVYSISLQNEAQNNPKWEATTWNSAQAADFIGNYLGPALEKNNLDPKVLVWDWDKGNDSMHGEGFIKYNLSLLQNDKARKYIDGIAFHWYAGDIWHEIAGKPMWSRDFYSLDAVKAKYPDIDLYATEACQEKGAWFNSFDPADRYIYDILNDFEHGTKSWIDWNLVLDHSGGPTQGVSNPVHAPILLDEHKNIVFQPSYYILKRLSQEIQPGSVSIESYSDTAIEKTAVKQADGSRVVFLGNVSDLAKTVNLVEGNAFTQVRLEPHSLTSLKYKPLDTTPQEPSDPTRPVFEKTSKMKPVAATASSYERNPIKNYEASSAIDESLDTRWASDWKDEESILFDLGESQYVNRLEFLFENNYNAKYSIWVSEDGQDFRQVSSISKNQFQTPNVNIDFPATKARYIKLQGEERANRYGYSIYNVLVTTLIERK</sequence>
<keyword evidence="4" id="KW-0326">Glycosidase</keyword>
<evidence type="ECO:0000259" key="7">
    <source>
        <dbReference type="PROSITE" id="PS50022"/>
    </source>
</evidence>
<dbReference type="Pfam" id="PF00754">
    <property type="entry name" value="F5_F8_type_C"/>
    <property type="match status" value="1"/>
</dbReference>
<comment type="caution">
    <text evidence="8">The sequence shown here is derived from an EMBL/GenBank/DDBJ whole genome shotgun (WGS) entry which is preliminary data.</text>
</comment>
<dbReference type="InterPro" id="IPR000421">
    <property type="entry name" value="FA58C"/>
</dbReference>
<dbReference type="Pfam" id="PF02055">
    <property type="entry name" value="Glyco_hydro_30"/>
    <property type="match status" value="1"/>
</dbReference>